<reference evidence="3" key="1">
    <citation type="submission" date="2021-05" db="EMBL/GenBank/DDBJ databases">
        <title>Genome of Sphingobium sp. strain.</title>
        <authorList>
            <person name="Fan R."/>
        </authorList>
    </citation>
    <scope>NUCLEOTIDE SEQUENCE</scope>
    <source>
        <strain evidence="3">H33</strain>
    </source>
</reference>
<dbReference type="AlphaFoldDB" id="A0A9X1ISM2"/>
<dbReference type="EMBL" id="JAHGAW010000012">
    <property type="protein sequence ID" value="MBT2188638.1"/>
    <property type="molecule type" value="Genomic_DNA"/>
</dbReference>
<dbReference type="Gene3D" id="3.30.70.100">
    <property type="match status" value="1"/>
</dbReference>
<dbReference type="PANTHER" id="PTHR21017">
    <property type="entry name" value="NIPSNAP-RELATED"/>
    <property type="match status" value="1"/>
</dbReference>
<comment type="similarity">
    <text evidence="1">Belongs to the NipSnap family.</text>
</comment>
<keyword evidence="4" id="KW-1185">Reference proteome</keyword>
<feature type="domain" description="NIPSNAP" evidence="2">
    <location>
        <begin position="4"/>
        <end position="98"/>
    </location>
</feature>
<protein>
    <submittedName>
        <fullName evidence="3">NIPSNAP family protein</fullName>
    </submittedName>
</protein>
<dbReference type="RefSeq" id="WP_214624895.1">
    <property type="nucleotide sequence ID" value="NZ_JAHGAW010000012.1"/>
</dbReference>
<evidence type="ECO:0000313" key="3">
    <source>
        <dbReference type="EMBL" id="MBT2188638.1"/>
    </source>
</evidence>
<dbReference type="SUPFAM" id="SSF54909">
    <property type="entry name" value="Dimeric alpha+beta barrel"/>
    <property type="match status" value="1"/>
</dbReference>
<dbReference type="Pfam" id="PF07978">
    <property type="entry name" value="NIPSNAP"/>
    <property type="match status" value="1"/>
</dbReference>
<evidence type="ECO:0000256" key="1">
    <source>
        <dbReference type="ARBA" id="ARBA00005291"/>
    </source>
</evidence>
<sequence>MITELRTYTLAFGTTARYFDHYRELGQAPQWRILGNPVGYYTTEVGPLNQVVHLWSYSSFEDRMARRAALWNDAAWLKFIEAIKPIVVAQESRLMVPARLDGVAAAASSDADSGRCA</sequence>
<gene>
    <name evidence="3" type="ORF">KK488_16920</name>
</gene>
<dbReference type="InterPro" id="IPR012577">
    <property type="entry name" value="NIPSNAP"/>
</dbReference>
<dbReference type="InterPro" id="IPR051557">
    <property type="entry name" value="NipSnap_domain"/>
</dbReference>
<dbReference type="Proteomes" id="UP001138757">
    <property type="component" value="Unassembled WGS sequence"/>
</dbReference>
<name>A0A9X1ISM2_9SPHN</name>
<evidence type="ECO:0000313" key="4">
    <source>
        <dbReference type="Proteomes" id="UP001138757"/>
    </source>
</evidence>
<accession>A0A9X1ISM2</accession>
<evidence type="ECO:0000259" key="2">
    <source>
        <dbReference type="Pfam" id="PF07978"/>
    </source>
</evidence>
<dbReference type="PANTHER" id="PTHR21017:SF17">
    <property type="entry name" value="PROTEIN NIPSNAP"/>
    <property type="match status" value="1"/>
</dbReference>
<organism evidence="3 4">
    <name type="scientific">Sphingobium nicotianae</name>
    <dbReference type="NCBI Taxonomy" id="2782607"/>
    <lineage>
        <taxon>Bacteria</taxon>
        <taxon>Pseudomonadati</taxon>
        <taxon>Pseudomonadota</taxon>
        <taxon>Alphaproteobacteria</taxon>
        <taxon>Sphingomonadales</taxon>
        <taxon>Sphingomonadaceae</taxon>
        <taxon>Sphingobium</taxon>
    </lineage>
</organism>
<proteinExistence type="inferred from homology"/>
<dbReference type="InterPro" id="IPR011008">
    <property type="entry name" value="Dimeric_a/b-barrel"/>
</dbReference>
<comment type="caution">
    <text evidence="3">The sequence shown here is derived from an EMBL/GenBank/DDBJ whole genome shotgun (WGS) entry which is preliminary data.</text>
</comment>